<evidence type="ECO:0008006" key="3">
    <source>
        <dbReference type="Google" id="ProtNLM"/>
    </source>
</evidence>
<reference evidence="1 2" key="1">
    <citation type="submission" date="2021-08" db="EMBL/GenBank/DDBJ databases">
        <authorList>
            <person name="Peeters C."/>
        </authorList>
    </citation>
    <scope>NUCLEOTIDE SEQUENCE [LARGE SCALE GENOMIC DNA]</scope>
    <source>
        <strain evidence="1 2">LMG 21510</strain>
    </source>
</reference>
<sequence>MEAERLSAKQVEDCLALNPFDGDFGSPGDMVFADRVCLARKPGTCNDCLGAINAGEQQRRLDAKFDDTMRSYRWCAHCCHAMALSWHDNGAALQARWKLRDRANQQEGHCNG</sequence>
<proteinExistence type="predicted"/>
<gene>
    <name evidence="1" type="ORF">LMG21510_05087</name>
</gene>
<evidence type="ECO:0000313" key="2">
    <source>
        <dbReference type="Proteomes" id="UP000721236"/>
    </source>
</evidence>
<name>A0ABM8XVF4_9BURK</name>
<dbReference type="EMBL" id="CAJZAH010000011">
    <property type="protein sequence ID" value="CAG9184392.1"/>
    <property type="molecule type" value="Genomic_DNA"/>
</dbReference>
<dbReference type="RefSeq" id="WP_224044644.1">
    <property type="nucleotide sequence ID" value="NZ_CAJZAH010000011.1"/>
</dbReference>
<keyword evidence="2" id="KW-1185">Reference proteome</keyword>
<accession>A0ABM8XVF4</accession>
<dbReference type="Proteomes" id="UP000721236">
    <property type="component" value="Unassembled WGS sequence"/>
</dbReference>
<comment type="caution">
    <text evidence="1">The sequence shown here is derived from an EMBL/GenBank/DDBJ whole genome shotgun (WGS) entry which is preliminary data.</text>
</comment>
<organism evidence="1 2">
    <name type="scientific">Cupriavidus respiraculi</name>
    <dbReference type="NCBI Taxonomy" id="195930"/>
    <lineage>
        <taxon>Bacteria</taxon>
        <taxon>Pseudomonadati</taxon>
        <taxon>Pseudomonadota</taxon>
        <taxon>Betaproteobacteria</taxon>
        <taxon>Burkholderiales</taxon>
        <taxon>Burkholderiaceae</taxon>
        <taxon>Cupriavidus</taxon>
    </lineage>
</organism>
<evidence type="ECO:0000313" key="1">
    <source>
        <dbReference type="EMBL" id="CAG9184392.1"/>
    </source>
</evidence>
<protein>
    <recommendedName>
        <fullName evidence="3">Ferredoxin</fullName>
    </recommendedName>
</protein>